<dbReference type="Proteomes" id="UP000886860">
    <property type="component" value="Unassembled WGS sequence"/>
</dbReference>
<sequence length="83" mass="9580">HDGRRGFIYHTAVCAEYQGRGIGKNLVERAMDALEQEGIHKTALVVFKRNVSGNGFWEKIGFESRDDLVYRNRAIHEIERMDT</sequence>
<evidence type="ECO:0000313" key="2">
    <source>
        <dbReference type="EMBL" id="HIT41011.1"/>
    </source>
</evidence>
<accession>A0A9D1GHU8</accession>
<protein>
    <submittedName>
        <fullName evidence="2">GNAT family N-acetyltransferase</fullName>
    </submittedName>
</protein>
<feature type="domain" description="N-acetyltransferase" evidence="1">
    <location>
        <begin position="1"/>
        <end position="82"/>
    </location>
</feature>
<evidence type="ECO:0000313" key="3">
    <source>
        <dbReference type="Proteomes" id="UP000886860"/>
    </source>
</evidence>
<feature type="non-terminal residue" evidence="2">
    <location>
        <position position="1"/>
    </location>
</feature>
<dbReference type="Gene3D" id="3.40.630.30">
    <property type="match status" value="1"/>
</dbReference>
<dbReference type="AlphaFoldDB" id="A0A9D1GHU8"/>
<dbReference type="Pfam" id="PF00583">
    <property type="entry name" value="Acetyltransf_1"/>
    <property type="match status" value="1"/>
</dbReference>
<gene>
    <name evidence="2" type="ORF">IAB60_02740</name>
</gene>
<comment type="caution">
    <text evidence="2">The sequence shown here is derived from an EMBL/GenBank/DDBJ whole genome shotgun (WGS) entry which is preliminary data.</text>
</comment>
<dbReference type="CDD" id="cd04301">
    <property type="entry name" value="NAT_SF"/>
    <property type="match status" value="1"/>
</dbReference>
<organism evidence="2 3">
    <name type="scientific">Candidatus Caccovicinus merdipullorum</name>
    <dbReference type="NCBI Taxonomy" id="2840724"/>
    <lineage>
        <taxon>Bacteria</taxon>
        <taxon>Bacillati</taxon>
        <taxon>Bacillota</taxon>
        <taxon>Clostridia</taxon>
        <taxon>Eubacteriales</taxon>
        <taxon>Candidatus Caccovicinus</taxon>
    </lineage>
</organism>
<dbReference type="SUPFAM" id="SSF55729">
    <property type="entry name" value="Acyl-CoA N-acyltransferases (Nat)"/>
    <property type="match status" value="1"/>
</dbReference>
<reference evidence="2" key="2">
    <citation type="journal article" date="2021" name="PeerJ">
        <title>Extensive microbial diversity within the chicken gut microbiome revealed by metagenomics and culture.</title>
        <authorList>
            <person name="Gilroy R."/>
            <person name="Ravi A."/>
            <person name="Getino M."/>
            <person name="Pursley I."/>
            <person name="Horton D.L."/>
            <person name="Alikhan N.F."/>
            <person name="Baker D."/>
            <person name="Gharbi K."/>
            <person name="Hall N."/>
            <person name="Watson M."/>
            <person name="Adriaenssens E.M."/>
            <person name="Foster-Nyarko E."/>
            <person name="Jarju S."/>
            <person name="Secka A."/>
            <person name="Antonio M."/>
            <person name="Oren A."/>
            <person name="Chaudhuri R.R."/>
            <person name="La Ragione R."/>
            <person name="Hildebrand F."/>
            <person name="Pallen M.J."/>
        </authorList>
    </citation>
    <scope>NUCLEOTIDE SEQUENCE</scope>
    <source>
        <strain evidence="2">CHK123-3438</strain>
    </source>
</reference>
<reference evidence="2" key="1">
    <citation type="submission" date="2020-10" db="EMBL/GenBank/DDBJ databases">
        <authorList>
            <person name="Gilroy R."/>
        </authorList>
    </citation>
    <scope>NUCLEOTIDE SEQUENCE</scope>
    <source>
        <strain evidence="2">CHK123-3438</strain>
    </source>
</reference>
<name>A0A9D1GHU8_9FIRM</name>
<dbReference type="GO" id="GO:0016747">
    <property type="term" value="F:acyltransferase activity, transferring groups other than amino-acyl groups"/>
    <property type="evidence" value="ECO:0007669"/>
    <property type="project" value="InterPro"/>
</dbReference>
<dbReference type="InterPro" id="IPR016181">
    <property type="entry name" value="Acyl_CoA_acyltransferase"/>
</dbReference>
<dbReference type="EMBL" id="DVKS01000047">
    <property type="protein sequence ID" value="HIT41011.1"/>
    <property type="molecule type" value="Genomic_DNA"/>
</dbReference>
<proteinExistence type="predicted"/>
<evidence type="ECO:0000259" key="1">
    <source>
        <dbReference type="PROSITE" id="PS51186"/>
    </source>
</evidence>
<dbReference type="PROSITE" id="PS51186">
    <property type="entry name" value="GNAT"/>
    <property type="match status" value="1"/>
</dbReference>
<dbReference type="InterPro" id="IPR000182">
    <property type="entry name" value="GNAT_dom"/>
</dbReference>